<feature type="transmembrane region" description="Helical" evidence="10">
    <location>
        <begin position="147"/>
        <end position="165"/>
    </location>
</feature>
<keyword evidence="7" id="KW-0496">Mitochondrion</keyword>
<feature type="compositionally biased region" description="Polar residues" evidence="9">
    <location>
        <begin position="1"/>
        <end position="20"/>
    </location>
</feature>
<evidence type="ECO:0000256" key="8">
    <source>
        <dbReference type="ARBA" id="ARBA00023136"/>
    </source>
</evidence>
<evidence type="ECO:0000256" key="4">
    <source>
        <dbReference type="ARBA" id="ARBA00022692"/>
    </source>
</evidence>
<evidence type="ECO:0000256" key="3">
    <source>
        <dbReference type="ARBA" id="ARBA00022448"/>
    </source>
</evidence>
<comment type="subcellular location">
    <subcellularLocation>
        <location evidence="1">Mitochondrion membrane</location>
        <topology evidence="1">Multi-pass membrane protein</topology>
    </subcellularLocation>
</comment>
<evidence type="ECO:0000256" key="10">
    <source>
        <dbReference type="SAM" id="Phobius"/>
    </source>
</evidence>
<keyword evidence="3" id="KW-0813">Transport</keyword>
<dbReference type="PANTHER" id="PTHR11153:SF14">
    <property type="entry name" value="SIDEROFLEXIN-2"/>
    <property type="match status" value="1"/>
</dbReference>
<evidence type="ECO:0000256" key="7">
    <source>
        <dbReference type="ARBA" id="ARBA00023128"/>
    </source>
</evidence>
<keyword evidence="8 10" id="KW-0472">Membrane</keyword>
<evidence type="ECO:0000256" key="2">
    <source>
        <dbReference type="ARBA" id="ARBA00005974"/>
    </source>
</evidence>
<dbReference type="GO" id="GO:0140300">
    <property type="term" value="P:serine import into mitochondrion"/>
    <property type="evidence" value="ECO:0007669"/>
    <property type="project" value="TreeGrafter"/>
</dbReference>
<proteinExistence type="inferred from homology"/>
<feature type="region of interest" description="Disordered" evidence="9">
    <location>
        <begin position="1"/>
        <end position="21"/>
    </location>
</feature>
<comment type="similarity">
    <text evidence="2">Belongs to the sideroflexin family.</text>
</comment>
<reference evidence="11" key="1">
    <citation type="submission" date="2015-11" db="EMBL/GenBank/DDBJ databases">
        <title>De novo transcriptome assembly of four potential Pierce s Disease insect vectors from Arizona vineyards.</title>
        <authorList>
            <person name="Tassone E.E."/>
        </authorList>
    </citation>
    <scope>NUCLEOTIDE SEQUENCE</scope>
</reference>
<evidence type="ECO:0000256" key="6">
    <source>
        <dbReference type="ARBA" id="ARBA00022989"/>
    </source>
</evidence>
<dbReference type="Pfam" id="PF03820">
    <property type="entry name" value="SFXNs"/>
    <property type="match status" value="1"/>
</dbReference>
<protein>
    <recommendedName>
        <fullName evidence="12">Sideroflexin</fullName>
    </recommendedName>
</protein>
<keyword evidence="5" id="KW-0029">Amino-acid transport</keyword>
<dbReference type="AlphaFoldDB" id="A0A1B6K4H5"/>
<sequence>MSFQVPGKTSDQTHSSSHPSQGGMLTFYRTTPAVVFWQWVNQSFNALVNYTNRNAKSPLTETQMGVAYISATAAACFTAMGLKSYLSKYAGPMMQRYVPFAAVAAANCVNIPLMRQNELIYGIDVSDENGNIIGESRLAAVKGISQVVLCRIIMCAPGMNILPIIMKRLEQNDKFRAATWSHAPFQTLMVGGFLLFMVPFACSIWPQRCSLSTWVVEKFEGEKFSEMLKSVGGQDKMPQNVYFNKGL</sequence>
<dbReference type="EMBL" id="GECU01001356">
    <property type="protein sequence ID" value="JAT06351.1"/>
    <property type="molecule type" value="Transcribed_RNA"/>
</dbReference>
<keyword evidence="6 10" id="KW-1133">Transmembrane helix</keyword>
<keyword evidence="4 10" id="KW-0812">Transmembrane</keyword>
<gene>
    <name evidence="11" type="ORF">g.27924</name>
</gene>
<evidence type="ECO:0000256" key="1">
    <source>
        <dbReference type="ARBA" id="ARBA00004225"/>
    </source>
</evidence>
<dbReference type="InterPro" id="IPR004686">
    <property type="entry name" value="Mtc"/>
</dbReference>
<feature type="transmembrane region" description="Helical" evidence="10">
    <location>
        <begin position="185"/>
        <end position="205"/>
    </location>
</feature>
<evidence type="ECO:0000313" key="11">
    <source>
        <dbReference type="EMBL" id="JAT06351.1"/>
    </source>
</evidence>
<organism evidence="11">
    <name type="scientific">Homalodisca liturata</name>
    <dbReference type="NCBI Taxonomy" id="320908"/>
    <lineage>
        <taxon>Eukaryota</taxon>
        <taxon>Metazoa</taxon>
        <taxon>Ecdysozoa</taxon>
        <taxon>Arthropoda</taxon>
        <taxon>Hexapoda</taxon>
        <taxon>Insecta</taxon>
        <taxon>Pterygota</taxon>
        <taxon>Neoptera</taxon>
        <taxon>Paraneoptera</taxon>
        <taxon>Hemiptera</taxon>
        <taxon>Auchenorrhyncha</taxon>
        <taxon>Membracoidea</taxon>
        <taxon>Cicadellidae</taxon>
        <taxon>Cicadellinae</taxon>
        <taxon>Proconiini</taxon>
        <taxon>Homalodisca</taxon>
    </lineage>
</organism>
<evidence type="ECO:0000256" key="5">
    <source>
        <dbReference type="ARBA" id="ARBA00022970"/>
    </source>
</evidence>
<accession>A0A1B6K4H5</accession>
<dbReference type="GO" id="GO:0005743">
    <property type="term" value="C:mitochondrial inner membrane"/>
    <property type="evidence" value="ECO:0007669"/>
    <property type="project" value="TreeGrafter"/>
</dbReference>
<evidence type="ECO:0000256" key="9">
    <source>
        <dbReference type="SAM" id="MobiDB-lite"/>
    </source>
</evidence>
<evidence type="ECO:0008006" key="12">
    <source>
        <dbReference type="Google" id="ProtNLM"/>
    </source>
</evidence>
<feature type="transmembrane region" description="Helical" evidence="10">
    <location>
        <begin position="66"/>
        <end position="86"/>
    </location>
</feature>
<dbReference type="GO" id="GO:0015075">
    <property type="term" value="F:monoatomic ion transmembrane transporter activity"/>
    <property type="evidence" value="ECO:0007669"/>
    <property type="project" value="InterPro"/>
</dbReference>
<name>A0A1B6K4H5_9HEMI</name>
<dbReference type="PANTHER" id="PTHR11153">
    <property type="entry name" value="SIDEROFLEXIN"/>
    <property type="match status" value="1"/>
</dbReference>